<dbReference type="InterPro" id="IPR011990">
    <property type="entry name" value="TPR-like_helical_dom_sf"/>
</dbReference>
<evidence type="ECO:0000313" key="3">
    <source>
        <dbReference type="Proteomes" id="UP001312908"/>
    </source>
</evidence>
<dbReference type="InterPro" id="IPR019734">
    <property type="entry name" value="TPR_rpt"/>
</dbReference>
<dbReference type="RefSeq" id="WP_394819034.1">
    <property type="nucleotide sequence ID" value="NZ_JAWJZY010000001.1"/>
</dbReference>
<keyword evidence="3" id="KW-1185">Reference proteome</keyword>
<dbReference type="Proteomes" id="UP001312908">
    <property type="component" value="Unassembled WGS sequence"/>
</dbReference>
<comment type="caution">
    <text evidence="2">The sequence shown here is derived from an EMBL/GenBank/DDBJ whole genome shotgun (WGS) entry which is preliminary data.</text>
</comment>
<proteinExistence type="predicted"/>
<evidence type="ECO:0008006" key="4">
    <source>
        <dbReference type="Google" id="ProtNLM"/>
    </source>
</evidence>
<dbReference type="Gene3D" id="1.25.40.10">
    <property type="entry name" value="Tetratricopeptide repeat domain"/>
    <property type="match status" value="1"/>
</dbReference>
<dbReference type="PANTHER" id="PTHR44809">
    <property type="match status" value="1"/>
</dbReference>
<gene>
    <name evidence="2" type="ORF">DOFOFD_03580</name>
</gene>
<feature type="signal peptide" evidence="1">
    <location>
        <begin position="1"/>
        <end position="20"/>
    </location>
</feature>
<evidence type="ECO:0000313" key="2">
    <source>
        <dbReference type="EMBL" id="MEE8658094.1"/>
    </source>
</evidence>
<accession>A0ABU7U2M6</accession>
<protein>
    <recommendedName>
        <fullName evidence="4">Tetratricopeptide repeat protein</fullName>
    </recommendedName>
</protein>
<dbReference type="InterPro" id="IPR052943">
    <property type="entry name" value="TMTC_O-mannosyl-trnsfr"/>
</dbReference>
<dbReference type="SUPFAM" id="SSF48452">
    <property type="entry name" value="TPR-like"/>
    <property type="match status" value="1"/>
</dbReference>
<dbReference type="EMBL" id="JAWJZY010000001">
    <property type="protein sequence ID" value="MEE8658094.1"/>
    <property type="molecule type" value="Genomic_DNA"/>
</dbReference>
<dbReference type="PANTHER" id="PTHR44809:SF1">
    <property type="entry name" value="PROTEIN O-MANNOSYL-TRANSFERASE TMTC1"/>
    <property type="match status" value="1"/>
</dbReference>
<dbReference type="SMART" id="SM00028">
    <property type="entry name" value="TPR"/>
    <property type="match status" value="3"/>
</dbReference>
<keyword evidence="1" id="KW-0732">Signal</keyword>
<dbReference type="PROSITE" id="PS51257">
    <property type="entry name" value="PROKAR_LIPOPROTEIN"/>
    <property type="match status" value="1"/>
</dbReference>
<feature type="chain" id="PRO_5046984891" description="Tetratricopeptide repeat protein" evidence="1">
    <location>
        <begin position="21"/>
        <end position="243"/>
    </location>
</feature>
<dbReference type="Pfam" id="PF13432">
    <property type="entry name" value="TPR_16"/>
    <property type="match status" value="2"/>
</dbReference>
<evidence type="ECO:0000256" key="1">
    <source>
        <dbReference type="SAM" id="SignalP"/>
    </source>
</evidence>
<reference evidence="2 3" key="1">
    <citation type="submission" date="2023-10" db="EMBL/GenBank/DDBJ databases">
        <title>Sorlinia euscelidii gen. nov., sp. nov., an acetic acid bacteria isolated from the gut of Euscelidius variegatus emitter.</title>
        <authorList>
            <person name="Michoud G."/>
            <person name="Marasco R."/>
            <person name="Seferji K."/>
            <person name="Gonella E."/>
            <person name="Garuglieri E."/>
            <person name="Alma A."/>
            <person name="Mapelli F."/>
            <person name="Borin S."/>
            <person name="Daffonchio D."/>
            <person name="Crotti E."/>
        </authorList>
    </citation>
    <scope>NUCLEOTIDE SEQUENCE [LARGE SCALE GENOMIC DNA]</scope>
    <source>
        <strain evidence="2 3">EV16P</strain>
    </source>
</reference>
<sequence length="243" mass="26647">MTRFYFVFPLILLASCAAQPTENPKLRAAKILLDHGGANSALHVAQSELMVDPSNKSALIIQAEAEYAERRYLQSEASFKKVLAIDPGNTRALTGLGRLNLNRDPATAEKLFRRAIKSDPKNVDAKIDLGISLDNQRHFAEAQKIYREVISEMPESDRAMNNLGLSLALSGDTDQAIEILRPLNVGGAGTHRSRVNFAFVLMLAGRDDAAKSELSQFMSPQEADRTYKSLSAHVSDIKVNSGH</sequence>
<organism evidence="2 3">
    <name type="scientific">Sorlinia euscelidii</name>
    <dbReference type="NCBI Taxonomy" id="3081148"/>
    <lineage>
        <taxon>Bacteria</taxon>
        <taxon>Pseudomonadati</taxon>
        <taxon>Pseudomonadota</taxon>
        <taxon>Alphaproteobacteria</taxon>
        <taxon>Acetobacterales</taxon>
        <taxon>Acetobacteraceae</taxon>
        <taxon>Sorlinia</taxon>
    </lineage>
</organism>
<name>A0ABU7U2M6_9PROT</name>